<reference evidence="4" key="1">
    <citation type="journal article" date="2011" name="Environ. Microbiol.">
        <title>Time-series analyses of Monterey Bay coastal microbial picoplankton using a 'genome proxy' microarray.</title>
        <authorList>
            <person name="Rich V.I."/>
            <person name="Pham V.D."/>
            <person name="Eppley J."/>
            <person name="Shi Y."/>
            <person name="DeLong E.F."/>
        </authorList>
    </citation>
    <scope>NUCLEOTIDE SEQUENCE</scope>
</reference>
<organism evidence="4">
    <name type="scientific">uncultured Oceanospirillales bacterium HF4000_23O15</name>
    <dbReference type="NCBI Taxonomy" id="710746"/>
    <lineage>
        <taxon>Bacteria</taxon>
        <taxon>Pseudomonadati</taxon>
        <taxon>Pseudomonadota</taxon>
        <taxon>Gammaproteobacteria</taxon>
        <taxon>Oceanospirillales</taxon>
        <taxon>environmental samples</taxon>
    </lineage>
</organism>
<name>E0XW01_9GAMM</name>
<dbReference type="Pfam" id="PF03435">
    <property type="entry name" value="Sacchrp_dh_NADP"/>
    <property type="match status" value="1"/>
</dbReference>
<feature type="domain" description="Saccharopine dehydrogenase NADP binding" evidence="2">
    <location>
        <begin position="4"/>
        <end position="110"/>
    </location>
</feature>
<dbReference type="AlphaFoldDB" id="E0XW01"/>
<dbReference type="PANTHER" id="PTHR11133:SF22">
    <property type="entry name" value="ALPHA-AMINOADIPIC SEMIALDEHYDE SYNTHASE, MITOCHONDRIAL"/>
    <property type="match status" value="1"/>
</dbReference>
<accession>E0XW01</accession>
<dbReference type="InterPro" id="IPR036291">
    <property type="entry name" value="NAD(P)-bd_dom_sf"/>
</dbReference>
<evidence type="ECO:0000313" key="4">
    <source>
        <dbReference type="EMBL" id="ADI18592.1"/>
    </source>
</evidence>
<dbReference type="InterPro" id="IPR051168">
    <property type="entry name" value="AASS"/>
</dbReference>
<dbReference type="Pfam" id="PF16653">
    <property type="entry name" value="Sacchrp_dh_C"/>
    <property type="match status" value="1"/>
</dbReference>
<dbReference type="Gene3D" id="3.40.50.720">
    <property type="entry name" value="NAD(P)-binding Rossmann-like Domain"/>
    <property type="match status" value="1"/>
</dbReference>
<dbReference type="InterPro" id="IPR032095">
    <property type="entry name" value="Sacchrp_dh-like_C"/>
</dbReference>
<dbReference type="SUPFAM" id="SSF55347">
    <property type="entry name" value="Glyceraldehyde-3-phosphate dehydrogenase-like, C-terminal domain"/>
    <property type="match status" value="1"/>
</dbReference>
<dbReference type="EMBL" id="GU474894">
    <property type="protein sequence ID" value="ADI18592.1"/>
    <property type="molecule type" value="Genomic_DNA"/>
</dbReference>
<dbReference type="Gene3D" id="3.30.360.10">
    <property type="entry name" value="Dihydrodipicolinate Reductase, domain 2"/>
    <property type="match status" value="1"/>
</dbReference>
<evidence type="ECO:0000259" key="2">
    <source>
        <dbReference type="Pfam" id="PF03435"/>
    </source>
</evidence>
<proteinExistence type="predicted"/>
<dbReference type="InterPro" id="IPR005097">
    <property type="entry name" value="Sacchrp_dh_NADP-bd"/>
</dbReference>
<dbReference type="GO" id="GO:0016491">
    <property type="term" value="F:oxidoreductase activity"/>
    <property type="evidence" value="ECO:0007669"/>
    <property type="project" value="UniProtKB-KW"/>
</dbReference>
<keyword evidence="1" id="KW-0560">Oxidoreductase</keyword>
<protein>
    <submittedName>
        <fullName evidence="4">Saccharopine dehydrogenase and related proteins</fullName>
    </submittedName>
</protein>
<sequence>MTQIVLVGGGKIGEMICNLLVGCGDYELTLIDASQKQLDQIPDRPGLRKCCLDVSDVEALSAQLEGHFAVLSACPYYLTVDIARAAARAKVHYLDLTEDIASTRSVKELAEHAKTAFIPQCGLAPGFISIVANDIAQHFDSLDTVSMRVGALPEYPTNSLTYNLTWSTDGVINEYCEPCIAIVNGEVTEVPPLEQREEFSLDGITYESFNTSGGLGTLSETLQGKVRNLSYQTIRYPGHRDIMKTLLHDLRLADRRDVLRDILEHAVPVTFQDVVLVFVSVSGKKNGRLLQETYANKIYSREINGQLCSAIQITTAAGICTMLDLLCEGKISQSGFIKQEQIALSDFLANRFGCCYQQVAEQHNAVSGVVGR</sequence>
<evidence type="ECO:0000259" key="3">
    <source>
        <dbReference type="Pfam" id="PF16653"/>
    </source>
</evidence>
<feature type="domain" description="Saccharopine dehydrogenase-like C-terminal" evidence="3">
    <location>
        <begin position="122"/>
        <end position="343"/>
    </location>
</feature>
<dbReference type="SUPFAM" id="SSF51735">
    <property type="entry name" value="NAD(P)-binding Rossmann-fold domains"/>
    <property type="match status" value="1"/>
</dbReference>
<dbReference type="PANTHER" id="PTHR11133">
    <property type="entry name" value="SACCHAROPINE DEHYDROGENASE"/>
    <property type="match status" value="1"/>
</dbReference>
<evidence type="ECO:0000256" key="1">
    <source>
        <dbReference type="ARBA" id="ARBA00023002"/>
    </source>
</evidence>